<reference evidence="2 3" key="1">
    <citation type="submission" date="2023-03" db="EMBL/GenBank/DDBJ databases">
        <title>Genome insight into feeding habits of ladybird beetles.</title>
        <authorList>
            <person name="Li H.-S."/>
            <person name="Huang Y.-H."/>
            <person name="Pang H."/>
        </authorList>
    </citation>
    <scope>NUCLEOTIDE SEQUENCE [LARGE SCALE GENOMIC DNA]</scope>
    <source>
        <strain evidence="2">SYSU_2023b</strain>
        <tissue evidence="2">Whole body</tissue>
    </source>
</reference>
<sequence length="160" mass="17811">MGQKRIYPNGMFCVGTQVDLEIDFTSKDVPESSNLSICKSISTVNGEDDGPESYGEDFDGSGGEKRRKIHGEGSDEDEEGNEDQERNDIAIDLFSGDDDEKRPERSHGPAPKPHQMGDEEEKGEYSDTDDFIVDDVGHPFTEKKRTKKNCSSRGSENVWS</sequence>
<dbReference type="Proteomes" id="UP001431783">
    <property type="component" value="Unassembled WGS sequence"/>
</dbReference>
<dbReference type="EMBL" id="JARQZJ010000133">
    <property type="protein sequence ID" value="KAK9892263.1"/>
    <property type="molecule type" value="Genomic_DNA"/>
</dbReference>
<feature type="compositionally biased region" description="Polar residues" evidence="1">
    <location>
        <begin position="151"/>
        <end position="160"/>
    </location>
</feature>
<accession>A0AAW1VHI9</accession>
<proteinExistence type="predicted"/>
<protein>
    <submittedName>
        <fullName evidence="2">Uncharacterized protein</fullName>
    </submittedName>
</protein>
<feature type="compositionally biased region" description="Acidic residues" evidence="1">
    <location>
        <begin position="46"/>
        <end position="59"/>
    </location>
</feature>
<evidence type="ECO:0000313" key="3">
    <source>
        <dbReference type="Proteomes" id="UP001431783"/>
    </source>
</evidence>
<comment type="caution">
    <text evidence="2">The sequence shown here is derived from an EMBL/GenBank/DDBJ whole genome shotgun (WGS) entry which is preliminary data.</text>
</comment>
<gene>
    <name evidence="2" type="ORF">WA026_019064</name>
</gene>
<evidence type="ECO:0000256" key="1">
    <source>
        <dbReference type="SAM" id="MobiDB-lite"/>
    </source>
</evidence>
<feature type="region of interest" description="Disordered" evidence="1">
    <location>
        <begin position="41"/>
        <end position="160"/>
    </location>
</feature>
<dbReference type="AlphaFoldDB" id="A0AAW1VHI9"/>
<feature type="compositionally biased region" description="Acidic residues" evidence="1">
    <location>
        <begin position="118"/>
        <end position="133"/>
    </location>
</feature>
<name>A0AAW1VHI9_9CUCU</name>
<organism evidence="2 3">
    <name type="scientific">Henosepilachna vigintioctopunctata</name>
    <dbReference type="NCBI Taxonomy" id="420089"/>
    <lineage>
        <taxon>Eukaryota</taxon>
        <taxon>Metazoa</taxon>
        <taxon>Ecdysozoa</taxon>
        <taxon>Arthropoda</taxon>
        <taxon>Hexapoda</taxon>
        <taxon>Insecta</taxon>
        <taxon>Pterygota</taxon>
        <taxon>Neoptera</taxon>
        <taxon>Endopterygota</taxon>
        <taxon>Coleoptera</taxon>
        <taxon>Polyphaga</taxon>
        <taxon>Cucujiformia</taxon>
        <taxon>Coccinelloidea</taxon>
        <taxon>Coccinellidae</taxon>
        <taxon>Epilachninae</taxon>
        <taxon>Epilachnini</taxon>
        <taxon>Henosepilachna</taxon>
    </lineage>
</organism>
<evidence type="ECO:0000313" key="2">
    <source>
        <dbReference type="EMBL" id="KAK9892263.1"/>
    </source>
</evidence>
<keyword evidence="3" id="KW-1185">Reference proteome</keyword>